<keyword evidence="3" id="KW-1185">Reference proteome</keyword>
<keyword evidence="1" id="KW-0732">Signal</keyword>
<evidence type="ECO:0000313" key="2">
    <source>
        <dbReference type="EMBL" id="EJK71856.1"/>
    </source>
</evidence>
<feature type="chain" id="PRO_5003840958" evidence="1">
    <location>
        <begin position="25"/>
        <end position="490"/>
    </location>
</feature>
<proteinExistence type="predicted"/>
<dbReference type="AlphaFoldDB" id="K0TEE8"/>
<protein>
    <submittedName>
        <fullName evidence="2">Uncharacterized protein</fullName>
    </submittedName>
</protein>
<dbReference type="Proteomes" id="UP000266841">
    <property type="component" value="Unassembled WGS sequence"/>
</dbReference>
<accession>K0TEE8</accession>
<sequence>MRRTCVVGIATTCTLALFVADTFSERIYTLKNASTEKRVIRDERPVGSNGYLCIHGAKGRLNNLILQNLVGVHMAHHINRTLLVDDEVAKYYDVDALSLSTFPNATFRVAMPLSGVNETCYNPSGRYNINHRLTIKERFEEFQEQTQQQHSVAAVDNSDVWYWLGRPPEDVYGRFFRGLILRDVYQRKVEEFLRKHNLHEDSFNAVHLRFFEGQCGRFETYLCCPKLGYVQDLIMESNGSLLSPLFVANDRQCSEEILATYTNSTDPVIVGYDGQCDGTECAVLDFELCVQSHTFVGNVKSSGDMNIRYPIMLMAGAVSYQPEILVDISVQEEKHAIGLKSGTCPKPFLSTQQLKKPLVWMGFHASSRIFDHAYRTYEKQEKTNKTMAPLGRHELLHDHEPPSNGGWQHRKGAAEVPLMRLMSPAQISGRKEVQMVPDGHAALQGLSSIPHLTSVAAGFYRNDVINGYGTSAGRARAMMSEFAVAPARLI</sequence>
<evidence type="ECO:0000256" key="1">
    <source>
        <dbReference type="SAM" id="SignalP"/>
    </source>
</evidence>
<evidence type="ECO:0000313" key="3">
    <source>
        <dbReference type="Proteomes" id="UP000266841"/>
    </source>
</evidence>
<gene>
    <name evidence="2" type="ORF">THAOC_06662</name>
</gene>
<reference evidence="2 3" key="1">
    <citation type="journal article" date="2012" name="Genome Biol.">
        <title>Genome and low-iron response of an oceanic diatom adapted to chronic iron limitation.</title>
        <authorList>
            <person name="Lommer M."/>
            <person name="Specht M."/>
            <person name="Roy A.S."/>
            <person name="Kraemer L."/>
            <person name="Andreson R."/>
            <person name="Gutowska M.A."/>
            <person name="Wolf J."/>
            <person name="Bergner S.V."/>
            <person name="Schilhabel M.B."/>
            <person name="Klostermeier U.C."/>
            <person name="Beiko R.G."/>
            <person name="Rosenstiel P."/>
            <person name="Hippler M."/>
            <person name="Laroche J."/>
        </authorList>
    </citation>
    <scope>NUCLEOTIDE SEQUENCE [LARGE SCALE GENOMIC DNA]</scope>
    <source>
        <strain evidence="2 3">CCMP1005</strain>
    </source>
</reference>
<dbReference type="EMBL" id="AGNL01006684">
    <property type="protein sequence ID" value="EJK71856.1"/>
    <property type="molecule type" value="Genomic_DNA"/>
</dbReference>
<feature type="signal peptide" evidence="1">
    <location>
        <begin position="1"/>
        <end position="24"/>
    </location>
</feature>
<name>K0TEE8_THAOC</name>
<comment type="caution">
    <text evidence="2">The sequence shown here is derived from an EMBL/GenBank/DDBJ whole genome shotgun (WGS) entry which is preliminary data.</text>
</comment>
<organism evidence="2 3">
    <name type="scientific">Thalassiosira oceanica</name>
    <name type="common">Marine diatom</name>
    <dbReference type="NCBI Taxonomy" id="159749"/>
    <lineage>
        <taxon>Eukaryota</taxon>
        <taxon>Sar</taxon>
        <taxon>Stramenopiles</taxon>
        <taxon>Ochrophyta</taxon>
        <taxon>Bacillariophyta</taxon>
        <taxon>Coscinodiscophyceae</taxon>
        <taxon>Thalassiosirophycidae</taxon>
        <taxon>Thalassiosirales</taxon>
        <taxon>Thalassiosiraceae</taxon>
        <taxon>Thalassiosira</taxon>
    </lineage>
</organism>